<accession>A0A158JMN8</accession>
<proteinExistence type="predicted"/>
<evidence type="ECO:0008006" key="3">
    <source>
        <dbReference type="Google" id="ProtNLM"/>
    </source>
</evidence>
<reference evidence="1 2" key="1">
    <citation type="submission" date="2016-01" db="EMBL/GenBank/DDBJ databases">
        <authorList>
            <person name="Oliw E.H."/>
        </authorList>
    </citation>
    <scope>NUCLEOTIDE SEQUENCE [LARGE SCALE GENOMIC DNA]</scope>
    <source>
        <strain evidence="1">LMG 27134</strain>
    </source>
</reference>
<dbReference type="Proteomes" id="UP000054683">
    <property type="component" value="Unassembled WGS sequence"/>
</dbReference>
<evidence type="ECO:0000313" key="1">
    <source>
        <dbReference type="EMBL" id="SAL69590.1"/>
    </source>
</evidence>
<organism evidence="1 2">
    <name type="scientific">Caballeronia udeis</name>
    <dbReference type="NCBI Taxonomy" id="1232866"/>
    <lineage>
        <taxon>Bacteria</taxon>
        <taxon>Pseudomonadati</taxon>
        <taxon>Pseudomonadota</taxon>
        <taxon>Betaproteobacteria</taxon>
        <taxon>Burkholderiales</taxon>
        <taxon>Burkholderiaceae</taxon>
        <taxon>Caballeronia</taxon>
    </lineage>
</organism>
<dbReference type="AlphaFoldDB" id="A0A158JMN8"/>
<dbReference type="EMBL" id="FCOK02000098">
    <property type="protein sequence ID" value="SAL69590.1"/>
    <property type="molecule type" value="Genomic_DNA"/>
</dbReference>
<gene>
    <name evidence="1" type="ORF">AWB69_08231</name>
</gene>
<protein>
    <recommendedName>
        <fullName evidence="3">HTH luxR-type domain-containing protein</fullName>
    </recommendedName>
</protein>
<name>A0A158JMN8_9BURK</name>
<sequence length="70" mass="7584">MRKCESDGVITTDQELIVSLLDSGCTRAEVGDRLNMSAAVIGRQISRIRGKVKLGTYDPPPLPIEAALTR</sequence>
<evidence type="ECO:0000313" key="2">
    <source>
        <dbReference type="Proteomes" id="UP000054683"/>
    </source>
</evidence>